<accession>A0A826CYH1</accession>
<proteinExistence type="predicted"/>
<dbReference type="Proteomes" id="UP000364988">
    <property type="component" value="Unassembled WGS sequence"/>
</dbReference>
<sequence>MFNEKVKEMIRELDKYKLQDKWVRFEKLSKNKKIDSETFQDEFIIITNGILHV</sequence>
<dbReference type="AlphaFoldDB" id="A0A826CYH1"/>
<comment type="caution">
    <text evidence="1">The sequence shown here is derived from an EMBL/GenBank/DDBJ whole genome shotgun (WGS) entry which is preliminary data.</text>
</comment>
<feature type="non-terminal residue" evidence="1">
    <location>
        <position position="53"/>
    </location>
</feature>
<gene>
    <name evidence="1" type="ORF">F6436_08015</name>
</gene>
<reference evidence="1 2" key="1">
    <citation type="submission" date="2019-09" db="EMBL/GenBank/DDBJ databases">
        <authorList>
            <consortium name="GenomeTrakr network: Whole genome sequencing for foodborne pathogen traceback"/>
        </authorList>
    </citation>
    <scope>NUCLEOTIDE SEQUENCE [LARGE SCALE GENOMIC DNA]</scope>
    <source>
        <strain evidence="1 2">FLAG-55987</strain>
    </source>
</reference>
<evidence type="ECO:0000313" key="1">
    <source>
        <dbReference type="EMBL" id="ECY6544271.1"/>
    </source>
</evidence>
<evidence type="ECO:0000313" key="2">
    <source>
        <dbReference type="Proteomes" id="UP000364988"/>
    </source>
</evidence>
<organism evidence="1 2">
    <name type="scientific">Listeria monocytogenes</name>
    <dbReference type="NCBI Taxonomy" id="1639"/>
    <lineage>
        <taxon>Bacteria</taxon>
        <taxon>Bacillati</taxon>
        <taxon>Bacillota</taxon>
        <taxon>Bacilli</taxon>
        <taxon>Bacillales</taxon>
        <taxon>Listeriaceae</taxon>
        <taxon>Listeria</taxon>
    </lineage>
</organism>
<dbReference type="EMBL" id="AALEDS010000006">
    <property type="protein sequence ID" value="ECY6544271.1"/>
    <property type="molecule type" value="Genomic_DNA"/>
</dbReference>
<name>A0A826CYH1_LISMN</name>
<protein>
    <submittedName>
        <fullName evidence="1">Crp/Fnr family transcriptional regulator</fullName>
    </submittedName>
</protein>